<organism evidence="1 2">
    <name type="scientific">Leminorella grimontii</name>
    <dbReference type="NCBI Taxonomy" id="82981"/>
    <lineage>
        <taxon>Bacteria</taxon>
        <taxon>Pseudomonadati</taxon>
        <taxon>Pseudomonadota</taxon>
        <taxon>Gammaproteobacteria</taxon>
        <taxon>Enterobacterales</taxon>
        <taxon>Budviciaceae</taxon>
        <taxon>Leminorella</taxon>
    </lineage>
</organism>
<evidence type="ECO:0000313" key="1">
    <source>
        <dbReference type="EMBL" id="GKX54064.1"/>
    </source>
</evidence>
<dbReference type="Gene3D" id="2.160.10.10">
    <property type="entry name" value="Hexapeptide repeat proteins"/>
    <property type="match status" value="1"/>
</dbReference>
<comment type="caution">
    <text evidence="1">The sequence shown here is derived from an EMBL/GenBank/DDBJ whole genome shotgun (WGS) entry which is preliminary data.</text>
</comment>
<gene>
    <name evidence="1" type="ORF">SOASR030_01760</name>
</gene>
<dbReference type="InterPro" id="IPR011004">
    <property type="entry name" value="Trimer_LpxA-like_sf"/>
</dbReference>
<dbReference type="InterPro" id="IPR040831">
    <property type="entry name" value="B_solenoid_ydck_rpt"/>
</dbReference>
<sequence length="191" mass="20682">MKKFELVAEMTKEFFGKKLFRIRALISFSDVSVGDLGGWVEKESALDQDGNAWVSGDAQVYGNARVSGNAWVSGDAQVYGNAQVSGNAWVSGDAQVSGNARVSGNAWVSGDAQVYGNAHWITIGPIGSENGFLTAFRQKDNSILVRRGCFSGTTEEFIEAVNRRHGDSVDGEIYRALIPIIKMRLAEVKAD</sequence>
<evidence type="ECO:0000313" key="2">
    <source>
        <dbReference type="Proteomes" id="UP001058124"/>
    </source>
</evidence>
<keyword evidence="2" id="KW-1185">Reference proteome</keyword>
<protein>
    <recommendedName>
        <fullName evidence="3">Polymer-forming cytoskeletal protein</fullName>
    </recommendedName>
</protein>
<dbReference type="SUPFAM" id="SSF51161">
    <property type="entry name" value="Trimeric LpxA-like enzymes"/>
    <property type="match status" value="1"/>
</dbReference>
<evidence type="ECO:0008006" key="3">
    <source>
        <dbReference type="Google" id="ProtNLM"/>
    </source>
</evidence>
<name>A0AAV5MYS4_9GAMM</name>
<proteinExistence type="predicted"/>
<reference evidence="1" key="1">
    <citation type="submission" date="2022-06" db="EMBL/GenBank/DDBJ databases">
        <title>Draft genome sequences of Leminorella grimontii str. JCM5902.</title>
        <authorList>
            <person name="Wakabayashi Y."/>
            <person name="Kojima K."/>
        </authorList>
    </citation>
    <scope>NUCLEOTIDE SEQUENCE</scope>
    <source>
        <strain evidence="1">JCM 5902</strain>
    </source>
</reference>
<dbReference type="RefSeq" id="WP_134389098.1">
    <property type="nucleotide sequence ID" value="NZ_BRLH01000001.1"/>
</dbReference>
<dbReference type="EMBL" id="BRLH01000001">
    <property type="protein sequence ID" value="GKX54064.1"/>
    <property type="molecule type" value="Genomic_DNA"/>
</dbReference>
<dbReference type="Pfam" id="PF18836">
    <property type="entry name" value="B_solenoid_ydck"/>
    <property type="match status" value="3"/>
</dbReference>
<accession>A0AAV5MYS4</accession>
<dbReference type="Proteomes" id="UP001058124">
    <property type="component" value="Unassembled WGS sequence"/>
</dbReference>
<dbReference type="AlphaFoldDB" id="A0AAV5MYS4"/>